<proteinExistence type="predicted"/>
<organism evidence="2 3">
    <name type="scientific">Rhizorhapis suberifaciens</name>
    <name type="common">corky root of lettuce</name>
    <dbReference type="NCBI Taxonomy" id="13656"/>
    <lineage>
        <taxon>Bacteria</taxon>
        <taxon>Pseudomonadati</taxon>
        <taxon>Pseudomonadota</taxon>
        <taxon>Alphaproteobacteria</taxon>
        <taxon>Sphingomonadales</taxon>
        <taxon>Sphingomonadaceae</taxon>
        <taxon>Rhizorhapis</taxon>
    </lineage>
</organism>
<dbReference type="SUPFAM" id="SSF53474">
    <property type="entry name" value="alpha/beta-Hydrolases"/>
    <property type="match status" value="1"/>
</dbReference>
<feature type="domain" description="AB hydrolase-1" evidence="1">
    <location>
        <begin position="20"/>
        <end position="244"/>
    </location>
</feature>
<reference evidence="2 3" key="1">
    <citation type="submission" date="2020-08" db="EMBL/GenBank/DDBJ databases">
        <title>Genomic Encyclopedia of Type Strains, Phase IV (KMG-IV): sequencing the most valuable type-strain genomes for metagenomic binning, comparative biology and taxonomic classification.</title>
        <authorList>
            <person name="Goeker M."/>
        </authorList>
    </citation>
    <scope>NUCLEOTIDE SEQUENCE [LARGE SCALE GENOMIC DNA]</scope>
    <source>
        <strain evidence="2 3">DSM 7465</strain>
    </source>
</reference>
<accession>A0A840HRK8</accession>
<name>A0A840HRK8_9SPHN</name>
<sequence length="398" mass="42396">MIATDGSGAPADSVQVRGTIVFVHGFLDAADVWNGVVEHVPDDLNKISVDLPGMGAASDDDGVLSLDRYADIVSAVVRRAAGPVILVGQSMGAQVVELAALANPDAIAGLVLITPVPLAGVHAPEEAVASFKALGGDPAAQRKARTSLSPALSAPELDRLDRFGAPVKPGNVPRLVDIWNQGHPAGVDASAFAKPVAILRGSLDPFVTEQMAQQISDRFSNVENIVVDSGGHWLHVEQPELVARTIMELLQRPAAGSDWKAAFSERSAQAFGMALADDVVLEAVALYRPVRGRERVQQVMEAASKIYEFLEFTDQASEGRNQYLQWRAKAFGGISISGITIISRNEAGQIAQVAIHHRPLAAAMKFSATLGESLKQQDDFLSYFMAQSDLPKTLELIP</sequence>
<dbReference type="AlphaFoldDB" id="A0A840HRK8"/>
<dbReference type="InterPro" id="IPR050266">
    <property type="entry name" value="AB_hydrolase_sf"/>
</dbReference>
<keyword evidence="3" id="KW-1185">Reference proteome</keyword>
<dbReference type="SUPFAM" id="SSF54427">
    <property type="entry name" value="NTF2-like"/>
    <property type="match status" value="1"/>
</dbReference>
<dbReference type="RefSeq" id="WP_184474058.1">
    <property type="nucleotide sequence ID" value="NZ_JACHOV010000002.1"/>
</dbReference>
<dbReference type="PANTHER" id="PTHR43798">
    <property type="entry name" value="MONOACYLGLYCEROL LIPASE"/>
    <property type="match status" value="1"/>
</dbReference>
<dbReference type="InterPro" id="IPR029058">
    <property type="entry name" value="AB_hydrolase_fold"/>
</dbReference>
<dbReference type="PANTHER" id="PTHR43798:SF33">
    <property type="entry name" value="HYDROLASE, PUTATIVE (AFU_ORTHOLOGUE AFUA_2G14860)-RELATED"/>
    <property type="match status" value="1"/>
</dbReference>
<dbReference type="InterPro" id="IPR000073">
    <property type="entry name" value="AB_hydrolase_1"/>
</dbReference>
<dbReference type="Gene3D" id="3.10.450.50">
    <property type="match status" value="1"/>
</dbReference>
<dbReference type="GO" id="GO:0016020">
    <property type="term" value="C:membrane"/>
    <property type="evidence" value="ECO:0007669"/>
    <property type="project" value="TreeGrafter"/>
</dbReference>
<dbReference type="Pfam" id="PF12697">
    <property type="entry name" value="Abhydrolase_6"/>
    <property type="match status" value="1"/>
</dbReference>
<evidence type="ECO:0000259" key="1">
    <source>
        <dbReference type="Pfam" id="PF12697"/>
    </source>
</evidence>
<gene>
    <name evidence="2" type="ORF">HNQ99_000474</name>
</gene>
<dbReference type="Gene3D" id="3.40.50.1820">
    <property type="entry name" value="alpha/beta hydrolase"/>
    <property type="match status" value="1"/>
</dbReference>
<evidence type="ECO:0000313" key="2">
    <source>
        <dbReference type="EMBL" id="MBB4640186.1"/>
    </source>
</evidence>
<dbReference type="Proteomes" id="UP000575068">
    <property type="component" value="Unassembled WGS sequence"/>
</dbReference>
<evidence type="ECO:0000313" key="3">
    <source>
        <dbReference type="Proteomes" id="UP000575068"/>
    </source>
</evidence>
<dbReference type="InterPro" id="IPR032710">
    <property type="entry name" value="NTF2-like_dom_sf"/>
</dbReference>
<dbReference type="EMBL" id="JACHOV010000002">
    <property type="protein sequence ID" value="MBB4640186.1"/>
    <property type="molecule type" value="Genomic_DNA"/>
</dbReference>
<comment type="caution">
    <text evidence="2">The sequence shown here is derived from an EMBL/GenBank/DDBJ whole genome shotgun (WGS) entry which is preliminary data.</text>
</comment>
<protein>
    <submittedName>
        <fullName evidence="2">Pimeloyl-ACP methyl ester carboxylesterase</fullName>
    </submittedName>
</protein>